<dbReference type="InterPro" id="IPR029028">
    <property type="entry name" value="Alpha/beta_knot_MTases"/>
</dbReference>
<evidence type="ECO:0000256" key="5">
    <source>
        <dbReference type="ARBA" id="ARBA00012807"/>
    </source>
</evidence>
<dbReference type="InterPro" id="IPR002649">
    <property type="entry name" value="tRNA_m1G_MeTrfase_TrmD"/>
</dbReference>
<comment type="similarity">
    <text evidence="3 15">Belongs to the RNA methyltransferase TrmD family.</text>
</comment>
<evidence type="ECO:0000313" key="17">
    <source>
        <dbReference type="EMBL" id="MDP9800331.1"/>
    </source>
</evidence>
<evidence type="ECO:0000256" key="12">
    <source>
        <dbReference type="ARBA" id="ARBA00029736"/>
    </source>
</evidence>
<dbReference type="InterPro" id="IPR000182">
    <property type="entry name" value="GNAT_dom"/>
</dbReference>
<dbReference type="Gene3D" id="3.40.1280.10">
    <property type="match status" value="1"/>
</dbReference>
<keyword evidence="11 15" id="KW-0819">tRNA processing</keyword>
<comment type="catalytic activity">
    <reaction evidence="14 15">
        <text>guanosine(37) in tRNA + S-adenosyl-L-methionine = N(1)-methylguanosine(37) in tRNA + S-adenosyl-L-homocysteine + H(+)</text>
        <dbReference type="Rhea" id="RHEA:36899"/>
        <dbReference type="Rhea" id="RHEA-COMP:10145"/>
        <dbReference type="Rhea" id="RHEA-COMP:10147"/>
        <dbReference type="ChEBI" id="CHEBI:15378"/>
        <dbReference type="ChEBI" id="CHEBI:57856"/>
        <dbReference type="ChEBI" id="CHEBI:59789"/>
        <dbReference type="ChEBI" id="CHEBI:73542"/>
        <dbReference type="ChEBI" id="CHEBI:74269"/>
        <dbReference type="EC" id="2.1.1.228"/>
    </reaction>
</comment>
<feature type="binding site" evidence="15">
    <location>
        <position position="114"/>
    </location>
    <ligand>
        <name>S-adenosyl-L-methionine</name>
        <dbReference type="ChEBI" id="CHEBI:59789"/>
    </ligand>
</feature>
<evidence type="ECO:0000256" key="14">
    <source>
        <dbReference type="ARBA" id="ARBA00047783"/>
    </source>
</evidence>
<evidence type="ECO:0000256" key="13">
    <source>
        <dbReference type="ARBA" id="ARBA00033392"/>
    </source>
</evidence>
<dbReference type="PANTHER" id="PTHR46417">
    <property type="entry name" value="TRNA (GUANINE-N(1)-)-METHYLTRANSFERASE"/>
    <property type="match status" value="1"/>
</dbReference>
<dbReference type="Gene3D" id="3.40.630.30">
    <property type="match status" value="1"/>
</dbReference>
<dbReference type="SUPFAM" id="SSF55729">
    <property type="entry name" value="Acyl-CoA N-acyltransferases (Nat)"/>
    <property type="match status" value="1"/>
</dbReference>
<comment type="function">
    <text evidence="1 15">Specifically methylates guanosine-37 in various tRNAs.</text>
</comment>
<comment type="caution">
    <text evidence="17">The sequence shown here is derived from an EMBL/GenBank/DDBJ whole genome shotgun (WGS) entry which is preliminary data.</text>
</comment>
<comment type="subunit">
    <text evidence="4 15">Homodimer.</text>
</comment>
<evidence type="ECO:0000256" key="11">
    <source>
        <dbReference type="ARBA" id="ARBA00022694"/>
    </source>
</evidence>
<evidence type="ECO:0000256" key="3">
    <source>
        <dbReference type="ARBA" id="ARBA00007630"/>
    </source>
</evidence>
<dbReference type="Pfam" id="PF00583">
    <property type="entry name" value="Acetyltransf_1"/>
    <property type="match status" value="1"/>
</dbReference>
<accession>A0ABT9NAU6</accession>
<gene>
    <name evidence="15" type="primary">trmD</name>
    <name evidence="17" type="ORF">J2S49_000407</name>
</gene>
<keyword evidence="7 15" id="KW-0963">Cytoplasm</keyword>
<proteinExistence type="inferred from homology"/>
<keyword evidence="8 15" id="KW-0489">Methyltransferase</keyword>
<feature type="domain" description="N-acetyltransferase" evidence="16">
    <location>
        <begin position="263"/>
        <end position="448"/>
    </location>
</feature>
<keyword evidence="10 15" id="KW-0949">S-adenosyl-L-methionine</keyword>
<dbReference type="InterPro" id="IPR023148">
    <property type="entry name" value="tRNA_m1G_MeTrfase_C_sf"/>
</dbReference>
<dbReference type="PANTHER" id="PTHR46417:SF1">
    <property type="entry name" value="TRNA (GUANINE-N(1)-)-METHYLTRANSFERASE"/>
    <property type="match status" value="1"/>
</dbReference>
<dbReference type="CDD" id="cd18080">
    <property type="entry name" value="TrmD-like"/>
    <property type="match status" value="1"/>
</dbReference>
<comment type="subcellular location">
    <subcellularLocation>
        <location evidence="2 15">Cytoplasm</location>
    </subcellularLocation>
</comment>
<evidence type="ECO:0000256" key="9">
    <source>
        <dbReference type="ARBA" id="ARBA00022679"/>
    </source>
</evidence>
<evidence type="ECO:0000256" key="15">
    <source>
        <dbReference type="HAMAP-Rule" id="MF_00605"/>
    </source>
</evidence>
<feature type="binding site" evidence="15">
    <location>
        <begin position="138"/>
        <end position="143"/>
    </location>
    <ligand>
        <name>S-adenosyl-L-methionine</name>
        <dbReference type="ChEBI" id="CHEBI:59789"/>
    </ligand>
</feature>
<evidence type="ECO:0000256" key="6">
    <source>
        <dbReference type="ARBA" id="ARBA00014679"/>
    </source>
</evidence>
<evidence type="ECO:0000259" key="16">
    <source>
        <dbReference type="PROSITE" id="PS51186"/>
    </source>
</evidence>
<evidence type="ECO:0000256" key="4">
    <source>
        <dbReference type="ARBA" id="ARBA00011738"/>
    </source>
</evidence>
<dbReference type="InterPro" id="IPR029026">
    <property type="entry name" value="tRNA_m1G_MTases_N"/>
</dbReference>
<dbReference type="HAMAP" id="MF_00605">
    <property type="entry name" value="TrmD"/>
    <property type="match status" value="1"/>
</dbReference>
<evidence type="ECO:0000256" key="7">
    <source>
        <dbReference type="ARBA" id="ARBA00022490"/>
    </source>
</evidence>
<keyword evidence="9 15" id="KW-0808">Transferase</keyword>
<reference evidence="17 18" key="1">
    <citation type="submission" date="2023-07" db="EMBL/GenBank/DDBJ databases">
        <title>Sequencing the genomes of 1000 actinobacteria strains.</title>
        <authorList>
            <person name="Klenk H.-P."/>
        </authorList>
    </citation>
    <scope>NUCLEOTIDE SEQUENCE [LARGE SCALE GENOMIC DNA]</scope>
    <source>
        <strain evidence="17 18">DSM 102162</strain>
    </source>
</reference>
<dbReference type="RefSeq" id="WP_278057725.1">
    <property type="nucleotide sequence ID" value="NZ_CP121247.1"/>
</dbReference>
<sequence>MKFSILSVFPEFFGVLDLSLVGKARERGIIELESADLRDWTEDVHRTVDDTPAGGGAGMVMKPDVWKKAIDDVVGPAPAGARVVLAIPTPSGMPLTQATLEDLAGADQIVIACGRYEGIDSRVAEYYRGTLEVREYSLGDYVLNGGEVAAVALVEGVSRLLPGMVGNPQSLVEESHGAAGLLEYPVYTRPVDFEGLEIPPVLMSGNHGAVARWRRDRALEKTAARRPDMVAALDAAALDKKDRRMLAELGWLVGKESAHPVPMRIGTATPAQFAALAAETFPDACPSYLSDEAIAEFIDGNLSEAAFAQLAADPQAWLLALWAGEELIGYSLVLQPVADAVVHEDEGAPVDFVAQGGERHGGMAYLSKFYLTRSWRGSGAAAALMDATLASASAQAQGENPYIWLGTNAKNKRAIQAYKKFGFEIAGKRTFIVGGQPNDDYVLARALNLA</sequence>
<organism evidence="17 18">
    <name type="scientific">Arcanobacterium wilhelmae</name>
    <dbReference type="NCBI Taxonomy" id="1803177"/>
    <lineage>
        <taxon>Bacteria</taxon>
        <taxon>Bacillati</taxon>
        <taxon>Actinomycetota</taxon>
        <taxon>Actinomycetes</taxon>
        <taxon>Actinomycetales</taxon>
        <taxon>Actinomycetaceae</taxon>
        <taxon>Arcanobacterium</taxon>
    </lineage>
</organism>
<dbReference type="PROSITE" id="PS51186">
    <property type="entry name" value="GNAT"/>
    <property type="match status" value="1"/>
</dbReference>
<dbReference type="NCBIfam" id="NF000648">
    <property type="entry name" value="PRK00026.1"/>
    <property type="match status" value="1"/>
</dbReference>
<name>A0ABT9NAU6_9ACTO</name>
<dbReference type="EC" id="2.1.1.228" evidence="5 15"/>
<dbReference type="SUPFAM" id="SSF75217">
    <property type="entry name" value="alpha/beta knot"/>
    <property type="match status" value="1"/>
</dbReference>
<dbReference type="GO" id="GO:0052906">
    <property type="term" value="F:tRNA (guanine(37)-N1)-methyltransferase activity"/>
    <property type="evidence" value="ECO:0007669"/>
    <property type="project" value="UniProtKB-EC"/>
</dbReference>
<dbReference type="Gene3D" id="1.10.1270.20">
    <property type="entry name" value="tRNA(m1g37)methyltransferase, domain 2"/>
    <property type="match status" value="1"/>
</dbReference>
<evidence type="ECO:0000256" key="8">
    <source>
        <dbReference type="ARBA" id="ARBA00022603"/>
    </source>
</evidence>
<evidence type="ECO:0000256" key="2">
    <source>
        <dbReference type="ARBA" id="ARBA00004496"/>
    </source>
</evidence>
<dbReference type="Pfam" id="PF01746">
    <property type="entry name" value="tRNA_m1G_MT"/>
    <property type="match status" value="1"/>
</dbReference>
<dbReference type="InterPro" id="IPR016181">
    <property type="entry name" value="Acyl_CoA_acyltransferase"/>
</dbReference>
<dbReference type="EMBL" id="JAUSQW010000001">
    <property type="protein sequence ID" value="MDP9800331.1"/>
    <property type="molecule type" value="Genomic_DNA"/>
</dbReference>
<evidence type="ECO:0000256" key="10">
    <source>
        <dbReference type="ARBA" id="ARBA00022691"/>
    </source>
</evidence>
<dbReference type="Proteomes" id="UP001235966">
    <property type="component" value="Unassembled WGS sequence"/>
</dbReference>
<evidence type="ECO:0000256" key="1">
    <source>
        <dbReference type="ARBA" id="ARBA00002634"/>
    </source>
</evidence>
<dbReference type="GO" id="GO:0032259">
    <property type="term" value="P:methylation"/>
    <property type="evidence" value="ECO:0007669"/>
    <property type="project" value="UniProtKB-KW"/>
</dbReference>
<protein>
    <recommendedName>
        <fullName evidence="6 15">tRNA (guanine-N(1)-)-methyltransferase</fullName>
        <ecNumber evidence="5 15">2.1.1.228</ecNumber>
    </recommendedName>
    <alternativeName>
        <fullName evidence="12 15">M1G-methyltransferase</fullName>
    </alternativeName>
    <alternativeName>
        <fullName evidence="13 15">tRNA [GM37] methyltransferase</fullName>
    </alternativeName>
</protein>
<dbReference type="InterPro" id="IPR016009">
    <property type="entry name" value="tRNA_MeTrfase_TRMD/TRM10"/>
</dbReference>
<evidence type="ECO:0000313" key="18">
    <source>
        <dbReference type="Proteomes" id="UP001235966"/>
    </source>
</evidence>
<keyword evidence="18" id="KW-1185">Reference proteome</keyword>
<dbReference type="NCBIfam" id="TIGR00088">
    <property type="entry name" value="trmD"/>
    <property type="match status" value="1"/>
</dbReference>